<sequence length="381" mass="43248">MGLVPLCRTRFSYAIVVACSSKLQAAKDSSVRMLFNRSIPLQKPTKKNCSIFSQGYIASHVHTSQKGGRSVVNHLNVFNDPIHGQCGVTPLLIKIIERLRAYYVFPGASHNTALNTPLGYVCIVCLCHDLGETWAIFHLFDGMFLPKAGKKCEVRNGDSRRRLLDHLVDKNDLKAGMKKYGLEGRADMLFIKEDVGGRLDSNKQKKAEDKSFLYEIVANKTTNALMWTSLTHFARDCHHLASRNHFGPHHRFFKFARVCEGGDEAHLLSENKVVTNEKDNLRDMFENRSSLHQEASSAQCEQAHRDYVSILPIVFPLTSCFWALKAQDGKTFTLSEAIEDIEAYTKLTVNRCHQVSPREDSQRIIDRDFYKCLGELRLETH</sequence>
<reference evidence="1" key="2">
    <citation type="submission" date="2025-09" db="UniProtKB">
        <authorList>
            <consortium name="Ensembl"/>
        </authorList>
    </citation>
    <scope>IDENTIFICATION</scope>
</reference>
<accession>A0A3B4UX88</accession>
<dbReference type="GO" id="GO:0006203">
    <property type="term" value="P:dGTP catabolic process"/>
    <property type="evidence" value="ECO:0007669"/>
    <property type="project" value="TreeGrafter"/>
</dbReference>
<dbReference type="PANTHER" id="PTHR11373">
    <property type="entry name" value="DEOXYNUCLEOSIDE TRIPHOSPHATE TRIPHOSPHOHYDROLASE"/>
    <property type="match status" value="1"/>
</dbReference>
<keyword evidence="2" id="KW-1185">Reference proteome</keyword>
<dbReference type="PANTHER" id="PTHR11373:SF4">
    <property type="entry name" value="DEOXYNUCLEOSIDE TRIPHOSPHATE TRIPHOSPHOHYDROLASE SAMHD1"/>
    <property type="match status" value="1"/>
</dbReference>
<dbReference type="Gene3D" id="1.10.3210.10">
    <property type="entry name" value="Hypothetical protein af1432"/>
    <property type="match status" value="1"/>
</dbReference>
<evidence type="ECO:0000313" key="1">
    <source>
        <dbReference type="Ensembl" id="ENSSDUP00000023161.1"/>
    </source>
</evidence>
<dbReference type="InterPro" id="IPR050135">
    <property type="entry name" value="dGTPase-like"/>
</dbReference>
<evidence type="ECO:0000313" key="2">
    <source>
        <dbReference type="Proteomes" id="UP000261420"/>
    </source>
</evidence>
<dbReference type="GO" id="GO:0005634">
    <property type="term" value="C:nucleus"/>
    <property type="evidence" value="ECO:0007669"/>
    <property type="project" value="TreeGrafter"/>
</dbReference>
<proteinExistence type="predicted"/>
<reference evidence="1" key="1">
    <citation type="submission" date="2025-08" db="UniProtKB">
        <authorList>
            <consortium name="Ensembl"/>
        </authorList>
    </citation>
    <scope>IDENTIFICATION</scope>
</reference>
<dbReference type="SUPFAM" id="SSF109604">
    <property type="entry name" value="HD-domain/PDEase-like"/>
    <property type="match status" value="1"/>
</dbReference>
<dbReference type="GeneTree" id="ENSGT00390000013867"/>
<dbReference type="Ensembl" id="ENSSDUT00000023587.1">
    <property type="protein sequence ID" value="ENSSDUP00000023161.1"/>
    <property type="gene ID" value="ENSSDUG00000016793.1"/>
</dbReference>
<dbReference type="GO" id="GO:0008832">
    <property type="term" value="F:dGTPase activity"/>
    <property type="evidence" value="ECO:0007669"/>
    <property type="project" value="TreeGrafter"/>
</dbReference>
<dbReference type="STRING" id="41447.ENSSDUP00000023161"/>
<name>A0A3B4UX88_SERDU</name>
<organism evidence="1 2">
    <name type="scientific">Seriola dumerili</name>
    <name type="common">Greater amberjack</name>
    <name type="synonym">Caranx dumerili</name>
    <dbReference type="NCBI Taxonomy" id="41447"/>
    <lineage>
        <taxon>Eukaryota</taxon>
        <taxon>Metazoa</taxon>
        <taxon>Chordata</taxon>
        <taxon>Craniata</taxon>
        <taxon>Vertebrata</taxon>
        <taxon>Euteleostomi</taxon>
        <taxon>Actinopterygii</taxon>
        <taxon>Neopterygii</taxon>
        <taxon>Teleostei</taxon>
        <taxon>Neoteleostei</taxon>
        <taxon>Acanthomorphata</taxon>
        <taxon>Carangaria</taxon>
        <taxon>Carangiformes</taxon>
        <taxon>Carangidae</taxon>
        <taxon>Seriola</taxon>
    </lineage>
</organism>
<protein>
    <recommendedName>
        <fullName evidence="3">HD domain-containing protein</fullName>
    </recommendedName>
</protein>
<dbReference type="Proteomes" id="UP000261420">
    <property type="component" value="Unplaced"/>
</dbReference>
<dbReference type="AlphaFoldDB" id="A0A3B4UX88"/>
<evidence type="ECO:0008006" key="3">
    <source>
        <dbReference type="Google" id="ProtNLM"/>
    </source>
</evidence>